<dbReference type="GO" id="GO:0005524">
    <property type="term" value="F:ATP binding"/>
    <property type="evidence" value="ECO:0007669"/>
    <property type="project" value="InterPro"/>
</dbReference>
<dbReference type="EMBL" id="PDCJ01000001">
    <property type="protein sequence ID" value="PEG31258.1"/>
    <property type="molecule type" value="Genomic_DNA"/>
</dbReference>
<evidence type="ECO:0000313" key="1">
    <source>
        <dbReference type="EMBL" id="PEG31258.1"/>
    </source>
</evidence>
<dbReference type="Gene3D" id="3.40.50.300">
    <property type="entry name" value="P-loop containing nucleotide triphosphate hydrolases"/>
    <property type="match status" value="1"/>
</dbReference>
<name>A0A2A7MJD8_9CLOT</name>
<gene>
    <name evidence="1" type="ORF">CQ394_05915</name>
</gene>
<keyword evidence="2" id="KW-1185">Reference proteome</keyword>
<proteinExistence type="predicted"/>
<comment type="caution">
    <text evidence="1">The sequence shown here is derived from an EMBL/GenBank/DDBJ whole genome shotgun (WGS) entry which is preliminary data.</text>
</comment>
<dbReference type="AlphaFoldDB" id="A0A2A7MJD8"/>
<dbReference type="GeneID" id="68877309"/>
<dbReference type="Proteomes" id="UP000220840">
    <property type="component" value="Unassembled WGS sequence"/>
</dbReference>
<dbReference type="OrthoDB" id="9809324at2"/>
<dbReference type="STRING" id="137838.GCA_001458595_02651"/>
<dbReference type="InterPro" id="IPR027417">
    <property type="entry name" value="P-loop_NTPase"/>
</dbReference>
<protein>
    <submittedName>
        <fullName evidence="1">Uncharacterized protein</fullName>
    </submittedName>
</protein>
<dbReference type="RefSeq" id="WP_058295415.1">
    <property type="nucleotide sequence ID" value="NZ_CAKJVD010000075.1"/>
</dbReference>
<organism evidence="1 2">
    <name type="scientific">Clostridium neonatale</name>
    <dbReference type="NCBI Taxonomy" id="137838"/>
    <lineage>
        <taxon>Bacteria</taxon>
        <taxon>Bacillati</taxon>
        <taxon>Bacillota</taxon>
        <taxon>Clostridia</taxon>
        <taxon>Eubacteriales</taxon>
        <taxon>Clostridiaceae</taxon>
        <taxon>Clostridium</taxon>
    </lineage>
</organism>
<evidence type="ECO:0000313" key="2">
    <source>
        <dbReference type="Proteomes" id="UP000220840"/>
    </source>
</evidence>
<accession>A0A2A7MJD8</accession>
<dbReference type="GO" id="GO:0016887">
    <property type="term" value="F:ATP hydrolysis activity"/>
    <property type="evidence" value="ECO:0007669"/>
    <property type="project" value="InterPro"/>
</dbReference>
<sequence>MLKKFEVKGFKNFNQNIELNFSDVRDYKFNEWCIQDDLLNKIIIYGKNASGKSNIGLALFDITTHLTDKNITPGVYDYYLNADEETEYAEFHYIFKLESGEVDYLYRKKDIKNLLYERISIDGEVLISYNYETMSGDLEGIKKLMPSLNYEFQDNSVSILRYIVNNTPSDRVMPLKQLMRFVNNMLWFRSLDENRYIGYKTESSNYTKFMQIIIFDS</sequence>
<reference evidence="1 2" key="1">
    <citation type="submission" date="2017-10" db="EMBL/GenBank/DDBJ databases">
        <title>Effective Description of Clostridium neonatale sp. nov. linked to necrotizing enterocolitis in neonates and a clarification of species assignable to the genus Clostridium (Prazmowski 1880) emend. Lawson and Rainey 2016.</title>
        <authorList>
            <person name="Bernard K."/>
            <person name="Burdz T."/>
            <person name="Wiebe D."/>
            <person name="Balcewich B."/>
            <person name="Alfa M."/>
            <person name="Bernier A.-M."/>
        </authorList>
    </citation>
    <scope>NUCLEOTIDE SEQUENCE [LARGE SCALE GENOMIC DNA]</scope>
    <source>
        <strain evidence="1 2">LCDC99A005</strain>
    </source>
</reference>